<dbReference type="PANTHER" id="PTHR10579:SF57">
    <property type="entry name" value="OS11G0687100 PROTEIN"/>
    <property type="match status" value="1"/>
</dbReference>
<dbReference type="EnsemblPlants" id="EMT23955">
    <property type="protein sequence ID" value="EMT23955"/>
    <property type="gene ID" value="F775_22273"/>
</dbReference>
<accession>M8BG76</accession>
<proteinExistence type="predicted"/>
<dbReference type="ExpressionAtlas" id="M8BG76">
    <property type="expression patterns" value="baseline"/>
</dbReference>
<dbReference type="PROSITE" id="PS50234">
    <property type="entry name" value="VWFA"/>
    <property type="match status" value="1"/>
</dbReference>
<dbReference type="SUPFAM" id="SSF53300">
    <property type="entry name" value="vWA-like"/>
    <property type="match status" value="1"/>
</dbReference>
<dbReference type="InterPro" id="IPR002035">
    <property type="entry name" value="VWF_A"/>
</dbReference>
<dbReference type="PANTHER" id="PTHR10579">
    <property type="entry name" value="CALCIUM-ACTIVATED CHLORIDE CHANNEL REGULATOR"/>
    <property type="match status" value="1"/>
</dbReference>
<dbReference type="SMART" id="SM00327">
    <property type="entry name" value="VWA"/>
    <property type="match status" value="1"/>
</dbReference>
<protein>
    <submittedName>
        <fullName evidence="1">Uncharacterized protein</fullName>
    </submittedName>
</protein>
<evidence type="ECO:0000313" key="1">
    <source>
        <dbReference type="EnsemblPlants" id="EMT23955"/>
    </source>
</evidence>
<organism evidence="1">
    <name type="scientific">Aegilops tauschii</name>
    <name type="common">Tausch's goatgrass</name>
    <name type="synonym">Aegilops squarrosa</name>
    <dbReference type="NCBI Taxonomy" id="37682"/>
    <lineage>
        <taxon>Eukaryota</taxon>
        <taxon>Viridiplantae</taxon>
        <taxon>Streptophyta</taxon>
        <taxon>Embryophyta</taxon>
        <taxon>Tracheophyta</taxon>
        <taxon>Spermatophyta</taxon>
        <taxon>Magnoliopsida</taxon>
        <taxon>Liliopsida</taxon>
        <taxon>Poales</taxon>
        <taxon>Poaceae</taxon>
        <taxon>BOP clade</taxon>
        <taxon>Pooideae</taxon>
        <taxon>Triticodae</taxon>
        <taxon>Triticeae</taxon>
        <taxon>Triticinae</taxon>
        <taxon>Aegilops</taxon>
    </lineage>
</organism>
<dbReference type="AlphaFoldDB" id="M8BG76"/>
<reference evidence="1" key="1">
    <citation type="submission" date="2015-06" db="UniProtKB">
        <authorList>
            <consortium name="EnsemblPlants"/>
        </authorList>
    </citation>
    <scope>IDENTIFICATION</scope>
</reference>
<dbReference type="Pfam" id="PF13768">
    <property type="entry name" value="VWA_3"/>
    <property type="match status" value="1"/>
</dbReference>
<dbReference type="Gene3D" id="3.40.50.410">
    <property type="entry name" value="von Willebrand factor, type A domain"/>
    <property type="match status" value="1"/>
</dbReference>
<dbReference type="InterPro" id="IPR036465">
    <property type="entry name" value="vWFA_dom_sf"/>
</dbReference>
<dbReference type="InterPro" id="IPR051266">
    <property type="entry name" value="CLCR"/>
</dbReference>
<name>M8BG76_AEGTA</name>
<sequence>MEDLFRGKDIISRDEYYSKLVNSLLDVIFTNEYLHESTSRVTAAETVKVSTTPVFPSIPWGQENDDFEVLVRVEAPPEASRRSPVDLVAVLDISSSMNTRAAPSDESSRLDLLKRAMKFIIGKLDSGDRLAIVAFNNQIVEEYGTRLLDMSSGGRRDVRRRVDELTARGSTAFRPGLCKAVKILDERSDGRNRAGFILFLSDGKDKRGIKWSMEVGISAALRKYPVHTFGFSGSHKPNALLFIAQESRGTYSFINENLASITSAFAVCLGGLKSVVAVDERISLVAPKHGGVQLKSIDSGGEGSHISGDGASGEIVIGAMYAGEVKNFIVRLHVPSVDLDIGNGKVAVSKHQLLLTATRHLHAVNGVGENGGSASLSVQRPGALAVQQQVVASALVVNHIVRFRLVEMVAKFVQGLDKVVATIDRVKADELQGRWEEFKEAHKFWGGVELWRFEADIKVMVTGLLHGGGRSGVAYLYSWVSSYQMQRATTMGSTEKVAAEFLTREMGFMLNEAHKTPVWLVEEEDPFVLRSDTTDETEAPRGCGRRVHGVQHDVIDPRLQMWSKLKREVPLMFRQSEETESRHLTAVFREASLETINRAMHHDIYLAVVHDRSLRRCYSGNASEQRVECTSTTDPC</sequence>